<comment type="subcellular location">
    <subcellularLocation>
        <location evidence="2">Secreted</location>
    </subcellularLocation>
</comment>
<evidence type="ECO:0000256" key="3">
    <source>
        <dbReference type="ARBA" id="ARBA00006654"/>
    </source>
</evidence>
<dbReference type="GO" id="GO:0006196">
    <property type="term" value="P:AMP catabolic process"/>
    <property type="evidence" value="ECO:0007669"/>
    <property type="project" value="TreeGrafter"/>
</dbReference>
<dbReference type="InterPro" id="IPR006146">
    <property type="entry name" value="5'-Nucleotdase_CS"/>
</dbReference>
<sequence>MGVLIPALLLATAISFTTGEEFEMIILHNNDMHARFEQTKESIDGRYVGGFARVATVVRRARKDAEDGKRPPVLFLNAGDTYTGTIWFSVHRWRIAARFLNALKPDVACLGNHEFDDGVAGLKPFVEVVDFPLVAANIDFKNETVLAENVIPYTVLDVRGRKVGIVGYLTPETKLMATIGDIAFEEEVDAIRRACKELKQEGVNIIIALGHSGFKTDQRIAREVKDVDLVIGGHTNTFLWNGPQPDKERPVDSYPSQVVQKNGKVVPVVQAYAYTKYMGELHVAFDEDGVLTRFHGQPIFLDEKVAQDQEMLDLLDEFRPTVSMYNKQVIGKSRSYLNGDDCRLKECSFGNALADSFVDYVTMMYKNGYAFWTSAAPIAIVNGGSIRTSINASAGGGNVTAGDILGAVPFHQQLVTFDLTGRDLIETLELGARSDGETSRGEFLQVAGLKVVYDFSKPRGSRVMNVRARCGRCYVPSYAPVLPDTHYRVVSTQFLLNGGDGHTVLRDKSANHTFEDVYDAEALQKYFHFYQVLTPQEEERIIVLNPPSPMLDSEESYTMAAANQQNTALRSIVLAGLVLLYAHGNVR</sequence>
<dbReference type="GO" id="GO:0090729">
    <property type="term" value="F:toxin activity"/>
    <property type="evidence" value="ECO:0007669"/>
    <property type="project" value="UniProtKB-KW"/>
</dbReference>
<dbReference type="FunFam" id="3.90.780.10:FF:000004">
    <property type="entry name" value="UDP-sugar hydrolase, putative"/>
    <property type="match status" value="1"/>
</dbReference>
<keyword evidence="16" id="KW-1185">Reference proteome</keyword>
<comment type="catalytic activity">
    <reaction evidence="1">
        <text>a ribonucleoside 5'-phosphate + H2O = a ribonucleoside + phosphate</text>
        <dbReference type="Rhea" id="RHEA:12484"/>
        <dbReference type="ChEBI" id="CHEBI:15377"/>
        <dbReference type="ChEBI" id="CHEBI:18254"/>
        <dbReference type="ChEBI" id="CHEBI:43474"/>
        <dbReference type="ChEBI" id="CHEBI:58043"/>
        <dbReference type="EC" id="3.1.3.5"/>
    </reaction>
</comment>
<dbReference type="FunFam" id="3.60.21.10:FF:000020">
    <property type="entry name" value="NT5E isoform 4"/>
    <property type="match status" value="1"/>
</dbReference>
<dbReference type="Pfam" id="PF00149">
    <property type="entry name" value="Metallophos"/>
    <property type="match status" value="1"/>
</dbReference>
<comment type="caution">
    <text evidence="15">The sequence shown here is derived from an EMBL/GenBank/DDBJ whole genome shotgun (WGS) entry which is preliminary data.</text>
</comment>
<evidence type="ECO:0000256" key="2">
    <source>
        <dbReference type="ARBA" id="ARBA00004613"/>
    </source>
</evidence>
<dbReference type="GO" id="GO:0005615">
    <property type="term" value="C:extracellular space"/>
    <property type="evidence" value="ECO:0007669"/>
    <property type="project" value="UniProtKB-ARBA"/>
</dbReference>
<dbReference type="InterPro" id="IPR004843">
    <property type="entry name" value="Calcineurin-like_PHP"/>
</dbReference>
<feature type="domain" description="Calcineurin-like phosphoesterase" evidence="13">
    <location>
        <begin position="26"/>
        <end position="235"/>
    </location>
</feature>
<evidence type="ECO:0000256" key="8">
    <source>
        <dbReference type="ARBA" id="ARBA00022729"/>
    </source>
</evidence>
<dbReference type="AlphaFoldDB" id="A0A0T6BCZ4"/>
<keyword evidence="6" id="KW-0800">Toxin</keyword>
<feature type="signal peptide" evidence="12">
    <location>
        <begin position="1"/>
        <end position="19"/>
    </location>
</feature>
<dbReference type="PANTHER" id="PTHR11575">
    <property type="entry name" value="5'-NUCLEOTIDASE-RELATED"/>
    <property type="match status" value="1"/>
</dbReference>
<name>A0A0T6BCZ4_9SCAR</name>
<dbReference type="GO" id="GO:0000166">
    <property type="term" value="F:nucleotide binding"/>
    <property type="evidence" value="ECO:0007669"/>
    <property type="project" value="UniProtKB-KW"/>
</dbReference>
<evidence type="ECO:0000259" key="14">
    <source>
        <dbReference type="Pfam" id="PF02872"/>
    </source>
</evidence>
<comment type="similarity">
    <text evidence="3 12">Belongs to the 5'-nucleotidase family.</text>
</comment>
<dbReference type="PANTHER" id="PTHR11575:SF24">
    <property type="entry name" value="5'-NUCLEOTIDASE"/>
    <property type="match status" value="1"/>
</dbReference>
<dbReference type="Gene3D" id="3.90.780.10">
    <property type="entry name" value="5'-Nucleotidase, C-terminal domain"/>
    <property type="match status" value="1"/>
</dbReference>
<evidence type="ECO:0000256" key="9">
    <source>
        <dbReference type="ARBA" id="ARBA00022741"/>
    </source>
</evidence>
<dbReference type="PROSITE" id="PS00786">
    <property type="entry name" value="5_NUCLEOTIDASE_2"/>
    <property type="match status" value="1"/>
</dbReference>
<evidence type="ECO:0000313" key="15">
    <source>
        <dbReference type="EMBL" id="KRT85118.1"/>
    </source>
</evidence>
<keyword evidence="10 12" id="KW-0378">Hydrolase</keyword>
<dbReference type="InterPro" id="IPR029052">
    <property type="entry name" value="Metallo-depent_PP-like"/>
</dbReference>
<dbReference type="Pfam" id="PF02872">
    <property type="entry name" value="5_nucleotid_C"/>
    <property type="match status" value="1"/>
</dbReference>
<keyword evidence="7" id="KW-0479">Metal-binding</keyword>
<dbReference type="SUPFAM" id="SSF55816">
    <property type="entry name" value="5'-nucleotidase (syn. UDP-sugar hydrolase), C-terminal domain"/>
    <property type="match status" value="1"/>
</dbReference>
<accession>A0A0T6BCZ4</accession>
<evidence type="ECO:0000259" key="13">
    <source>
        <dbReference type="Pfam" id="PF00149"/>
    </source>
</evidence>
<dbReference type="GO" id="GO:0005886">
    <property type="term" value="C:plasma membrane"/>
    <property type="evidence" value="ECO:0007669"/>
    <property type="project" value="TreeGrafter"/>
</dbReference>
<proteinExistence type="inferred from homology"/>
<protein>
    <submittedName>
        <fullName evidence="15">Calcineurin-like phosphoesterase</fullName>
    </submittedName>
</protein>
<dbReference type="EMBL" id="LJIG01001822">
    <property type="protein sequence ID" value="KRT85118.1"/>
    <property type="molecule type" value="Genomic_DNA"/>
</dbReference>
<dbReference type="PRINTS" id="PR01607">
    <property type="entry name" value="APYRASEFAMLY"/>
</dbReference>
<keyword evidence="5" id="KW-0964">Secreted</keyword>
<dbReference type="InterPro" id="IPR006179">
    <property type="entry name" value="5_nucleotidase/apyrase"/>
</dbReference>
<evidence type="ECO:0000256" key="11">
    <source>
        <dbReference type="ARBA" id="ARBA00023240"/>
    </source>
</evidence>
<dbReference type="Proteomes" id="UP000051574">
    <property type="component" value="Unassembled WGS sequence"/>
</dbReference>
<evidence type="ECO:0000256" key="6">
    <source>
        <dbReference type="ARBA" id="ARBA00022656"/>
    </source>
</evidence>
<organism evidence="15 16">
    <name type="scientific">Oryctes borbonicus</name>
    <dbReference type="NCBI Taxonomy" id="1629725"/>
    <lineage>
        <taxon>Eukaryota</taxon>
        <taxon>Metazoa</taxon>
        <taxon>Ecdysozoa</taxon>
        <taxon>Arthropoda</taxon>
        <taxon>Hexapoda</taxon>
        <taxon>Insecta</taxon>
        <taxon>Pterygota</taxon>
        <taxon>Neoptera</taxon>
        <taxon>Endopterygota</taxon>
        <taxon>Coleoptera</taxon>
        <taxon>Polyphaga</taxon>
        <taxon>Scarabaeiformia</taxon>
        <taxon>Scarabaeidae</taxon>
        <taxon>Dynastinae</taxon>
        <taxon>Oryctes</taxon>
    </lineage>
</organism>
<evidence type="ECO:0000256" key="10">
    <source>
        <dbReference type="ARBA" id="ARBA00022801"/>
    </source>
</evidence>
<dbReference type="InterPro" id="IPR008334">
    <property type="entry name" value="5'-Nucleotdase_C"/>
</dbReference>
<feature type="chain" id="PRO_5006520944" evidence="12">
    <location>
        <begin position="20"/>
        <end position="587"/>
    </location>
</feature>
<evidence type="ECO:0000256" key="12">
    <source>
        <dbReference type="RuleBase" id="RU362119"/>
    </source>
</evidence>
<evidence type="ECO:0000256" key="1">
    <source>
        <dbReference type="ARBA" id="ARBA00000815"/>
    </source>
</evidence>
<evidence type="ECO:0000313" key="16">
    <source>
        <dbReference type="Proteomes" id="UP000051574"/>
    </source>
</evidence>
<dbReference type="GO" id="GO:0008253">
    <property type="term" value="F:5'-nucleotidase activity"/>
    <property type="evidence" value="ECO:0007669"/>
    <property type="project" value="UniProtKB-EC"/>
</dbReference>
<evidence type="ECO:0000256" key="5">
    <source>
        <dbReference type="ARBA" id="ARBA00022525"/>
    </source>
</evidence>
<evidence type="ECO:0000256" key="7">
    <source>
        <dbReference type="ARBA" id="ARBA00022723"/>
    </source>
</evidence>
<feature type="domain" description="5'-Nucleotidase C-terminal" evidence="14">
    <location>
        <begin position="329"/>
        <end position="505"/>
    </location>
</feature>
<dbReference type="GO" id="GO:0046872">
    <property type="term" value="F:metal ion binding"/>
    <property type="evidence" value="ECO:0007669"/>
    <property type="project" value="UniProtKB-KW"/>
</dbReference>
<keyword evidence="11" id="KW-1199">Hemostasis impairing toxin</keyword>
<dbReference type="Gene3D" id="3.60.21.10">
    <property type="match status" value="1"/>
</dbReference>
<keyword evidence="4" id="KW-1201">Platelet aggregation inhibiting toxin</keyword>
<reference evidence="15 16" key="1">
    <citation type="submission" date="2015-09" db="EMBL/GenBank/DDBJ databases">
        <title>Draft genome of the scarab beetle Oryctes borbonicus.</title>
        <authorList>
            <person name="Meyer J.M."/>
            <person name="Markov G.V."/>
            <person name="Baskaran P."/>
            <person name="Herrmann M."/>
            <person name="Sommer R.J."/>
            <person name="Roedelsperger C."/>
        </authorList>
    </citation>
    <scope>NUCLEOTIDE SEQUENCE [LARGE SCALE GENOMIC DNA]</scope>
    <source>
        <strain evidence="15">OB123</strain>
        <tissue evidence="15">Whole animal</tissue>
    </source>
</reference>
<dbReference type="SUPFAM" id="SSF56300">
    <property type="entry name" value="Metallo-dependent phosphatases"/>
    <property type="match status" value="1"/>
</dbReference>
<keyword evidence="8 12" id="KW-0732">Signal</keyword>
<keyword evidence="9 12" id="KW-0547">Nucleotide-binding</keyword>
<dbReference type="CDD" id="cd07409">
    <property type="entry name" value="MPP_CD73_N"/>
    <property type="match status" value="1"/>
</dbReference>
<gene>
    <name evidence="15" type="ORF">AMK59_1314</name>
</gene>
<evidence type="ECO:0000256" key="4">
    <source>
        <dbReference type="ARBA" id="ARBA00022442"/>
    </source>
</evidence>
<dbReference type="InterPro" id="IPR036907">
    <property type="entry name" value="5'-Nucleotdase_C_sf"/>
</dbReference>
<dbReference type="OrthoDB" id="7722975at2759"/>